<dbReference type="InterPro" id="IPR016161">
    <property type="entry name" value="Ald_DH/histidinol_DH"/>
</dbReference>
<dbReference type="GO" id="GO:0010133">
    <property type="term" value="P:L-proline catabolic process to L-glutamate"/>
    <property type="evidence" value="ECO:0007669"/>
    <property type="project" value="TreeGrafter"/>
</dbReference>
<dbReference type="InterPro" id="IPR016162">
    <property type="entry name" value="Ald_DH_N"/>
</dbReference>
<dbReference type="Proteomes" id="UP000676325">
    <property type="component" value="Unassembled WGS sequence"/>
</dbReference>
<dbReference type="PANTHER" id="PTHR42862">
    <property type="entry name" value="DELTA-1-PYRROLINE-5-CARBOXYLATE DEHYDROGENASE 1, ISOFORM A-RELATED"/>
    <property type="match status" value="1"/>
</dbReference>
<feature type="domain" description="Aldehyde dehydrogenase" evidence="3">
    <location>
        <begin position="92"/>
        <end position="516"/>
    </location>
</feature>
<dbReference type="Gene3D" id="3.40.309.10">
    <property type="entry name" value="Aldehyde Dehydrogenase, Chain A, domain 2"/>
    <property type="match status" value="1"/>
</dbReference>
<dbReference type="SUPFAM" id="SSF53720">
    <property type="entry name" value="ALDH-like"/>
    <property type="match status" value="1"/>
</dbReference>
<reference evidence="4" key="1">
    <citation type="submission" date="2021-04" db="EMBL/GenBank/DDBJ databases">
        <title>Genome based classification of Actinospica acidithermotolerans sp. nov., an actinobacterium isolated from an Indonesian hot spring.</title>
        <authorList>
            <person name="Kusuma A.B."/>
            <person name="Putra K.E."/>
            <person name="Nafisah S."/>
            <person name="Loh J."/>
            <person name="Nouioui I."/>
            <person name="Goodfellow M."/>
        </authorList>
    </citation>
    <scope>NUCLEOTIDE SEQUENCE</scope>
    <source>
        <strain evidence="4">MGRD01-02</strain>
    </source>
</reference>
<dbReference type="RefSeq" id="WP_212517185.1">
    <property type="nucleotide sequence ID" value="NZ_JAGSOH010000012.1"/>
</dbReference>
<dbReference type="AlphaFoldDB" id="A0A941IID3"/>
<dbReference type="InterPro" id="IPR050485">
    <property type="entry name" value="Proline_metab_enzyme"/>
</dbReference>
<keyword evidence="2" id="KW-0520">NAD</keyword>
<dbReference type="Pfam" id="PF00171">
    <property type="entry name" value="Aldedh"/>
    <property type="match status" value="1"/>
</dbReference>
<evidence type="ECO:0000313" key="4">
    <source>
        <dbReference type="EMBL" id="MBR7826033.1"/>
    </source>
</evidence>
<gene>
    <name evidence="4" type="primary">paaN</name>
    <name evidence="4" type="ORF">KDK95_06930</name>
</gene>
<evidence type="ECO:0000256" key="1">
    <source>
        <dbReference type="ARBA" id="ARBA00023002"/>
    </source>
</evidence>
<organism evidence="4 5">
    <name type="scientific">Actinospica acidithermotolerans</name>
    <dbReference type="NCBI Taxonomy" id="2828514"/>
    <lineage>
        <taxon>Bacteria</taxon>
        <taxon>Bacillati</taxon>
        <taxon>Actinomycetota</taxon>
        <taxon>Actinomycetes</taxon>
        <taxon>Catenulisporales</taxon>
        <taxon>Actinospicaceae</taxon>
        <taxon>Actinospica</taxon>
    </lineage>
</organism>
<keyword evidence="5" id="KW-1185">Reference proteome</keyword>
<name>A0A941IID3_9ACTN</name>
<dbReference type="NCBIfam" id="TIGR02288">
    <property type="entry name" value="PaaN_2"/>
    <property type="match status" value="1"/>
</dbReference>
<dbReference type="GO" id="GO:0009898">
    <property type="term" value="C:cytoplasmic side of plasma membrane"/>
    <property type="evidence" value="ECO:0007669"/>
    <property type="project" value="TreeGrafter"/>
</dbReference>
<sequence length="558" mass="59407">MTATVAELIARHRPTLDAALGAIRSRGYYSRFPENAKAYPAEAKDRAQAAFEARHGATWSLGQTGADGTTVGAEVSPYGFELGFSYEHVDPDVLIPAMQAAIPAWRDAGAEARAAVCIEILCRLNARSFEVAYTAMHTTGQAFMMAFQAAGPNAQDRGLEAVAYGYSALNAHPDKVLWEKPTGRGEPTRLAKKWIAAPRGVALVVGCNTFPTWNGYPGLFASLVTGNAALVKPHPCAVAPLALTVETAREVLGEAGFSPDLVALAPEAKDEGLAKTLALRPEVKIIDFTGSNEFGDWLEANARQAQVYTEKAGINTVIVDSFRDDEYPAALGHLAFSLSLYTAQMCTTPQNILVPRGGIQVGDERKSPEEFAADLAGAVEKLLGDDARATAILGAVVNPFILDRLDRAAGVGKTVLASRAVTHPDFPDAAIRTPLIAAVDAVDADIYTHEWFGPISFIITTDSTQDSIDIYRESVKAHGALTAAVYADSEAVIRAVEEATWEAGANLSINLVGPIYVNQSAAFSDYHGTGANPAANATYADHAFVAGRFRFIQSRRPA</sequence>
<dbReference type="InterPro" id="IPR015590">
    <property type="entry name" value="Aldehyde_DH_dom"/>
</dbReference>
<comment type="caution">
    <text evidence="4">The sequence shown here is derived from an EMBL/GenBank/DDBJ whole genome shotgun (WGS) entry which is preliminary data.</text>
</comment>
<protein>
    <submittedName>
        <fullName evidence="4">Phenylacetic acid degradation protein PaaN</fullName>
    </submittedName>
</protein>
<evidence type="ECO:0000259" key="3">
    <source>
        <dbReference type="Pfam" id="PF00171"/>
    </source>
</evidence>
<evidence type="ECO:0000313" key="5">
    <source>
        <dbReference type="Proteomes" id="UP000676325"/>
    </source>
</evidence>
<dbReference type="GO" id="GO:0003842">
    <property type="term" value="F:L-glutamate gamma-semialdehyde dehydrogenase activity"/>
    <property type="evidence" value="ECO:0007669"/>
    <property type="project" value="TreeGrafter"/>
</dbReference>
<keyword evidence="1" id="KW-0560">Oxidoreductase</keyword>
<evidence type="ECO:0000256" key="2">
    <source>
        <dbReference type="ARBA" id="ARBA00023027"/>
    </source>
</evidence>
<dbReference type="Gene3D" id="3.40.605.10">
    <property type="entry name" value="Aldehyde Dehydrogenase, Chain A, domain 1"/>
    <property type="match status" value="1"/>
</dbReference>
<dbReference type="EMBL" id="JAGSOH010000012">
    <property type="protein sequence ID" value="MBR7826033.1"/>
    <property type="molecule type" value="Genomic_DNA"/>
</dbReference>
<dbReference type="InterPro" id="IPR011975">
    <property type="entry name" value="PaaN_2"/>
</dbReference>
<dbReference type="PANTHER" id="PTHR42862:SF1">
    <property type="entry name" value="DELTA-1-PYRROLINE-5-CARBOXYLATE DEHYDROGENASE 2, ISOFORM A-RELATED"/>
    <property type="match status" value="1"/>
</dbReference>
<accession>A0A941IID3</accession>
<proteinExistence type="predicted"/>
<dbReference type="InterPro" id="IPR016163">
    <property type="entry name" value="Ald_DH_C"/>
</dbReference>